<evidence type="ECO:0000313" key="3">
    <source>
        <dbReference type="Proteomes" id="UP000018890"/>
    </source>
</evidence>
<keyword evidence="1" id="KW-0812">Transmembrane</keyword>
<dbReference type="Proteomes" id="UP000018890">
    <property type="component" value="Unassembled WGS sequence"/>
</dbReference>
<evidence type="ECO:0000313" key="2">
    <source>
        <dbReference type="EMBL" id="GAE28441.1"/>
    </source>
</evidence>
<evidence type="ECO:0000256" key="1">
    <source>
        <dbReference type="SAM" id="Phobius"/>
    </source>
</evidence>
<dbReference type="RefSeq" id="WP_034751226.1">
    <property type="nucleotide sequence ID" value="NZ_BAUT01000107.1"/>
</dbReference>
<reference evidence="2" key="1">
    <citation type="journal article" date="2014" name="Genome Announc.">
        <title>Draft Genome Sequences of Three Alkaliphilic Bacillus Strains, Bacillus wakoensis JCM 9140T, Bacillus akibai JCM 9157T, and Bacillus hemicellulosilyticus JCM 9152T.</title>
        <authorList>
            <person name="Yuki M."/>
            <person name="Oshima K."/>
            <person name="Suda W."/>
            <person name="Oshida Y."/>
            <person name="Kitamura K."/>
            <person name="Iida T."/>
            <person name="Hattori M."/>
            <person name="Ohkuma M."/>
        </authorList>
    </citation>
    <scope>NUCLEOTIDE SEQUENCE [LARGE SCALE GENOMIC DNA]</scope>
    <source>
        <strain evidence="2">JCM 9140</strain>
    </source>
</reference>
<keyword evidence="3" id="KW-1185">Reference proteome</keyword>
<keyword evidence="1" id="KW-0472">Membrane</keyword>
<feature type="transmembrane region" description="Helical" evidence="1">
    <location>
        <begin position="6"/>
        <end position="27"/>
    </location>
</feature>
<dbReference type="STRING" id="1236970.JCM9140_4666"/>
<organism evidence="2 3">
    <name type="scientific">Halalkalibacter wakoensis JCM 9140</name>
    <dbReference type="NCBI Taxonomy" id="1236970"/>
    <lineage>
        <taxon>Bacteria</taxon>
        <taxon>Bacillati</taxon>
        <taxon>Bacillota</taxon>
        <taxon>Bacilli</taxon>
        <taxon>Bacillales</taxon>
        <taxon>Bacillaceae</taxon>
        <taxon>Halalkalibacter</taxon>
    </lineage>
</organism>
<dbReference type="OrthoDB" id="2969153at2"/>
<accession>W4Q8S7</accession>
<name>W4Q8S7_9BACI</name>
<comment type="caution">
    <text evidence="2">The sequence shown here is derived from an EMBL/GenBank/DDBJ whole genome shotgun (WGS) entry which is preliminary data.</text>
</comment>
<keyword evidence="1" id="KW-1133">Transmembrane helix</keyword>
<gene>
    <name evidence="2" type="ORF">JCM9140_4666</name>
</gene>
<dbReference type="EMBL" id="BAUT01000107">
    <property type="protein sequence ID" value="GAE28441.1"/>
    <property type="molecule type" value="Genomic_DNA"/>
</dbReference>
<sequence length="149" mass="17665">MKGESGFIFPVTLVMCAIIMHVLLYQVNVYMLEKRSMYEQEKLMMTESIIRVGITEFLRNDYEPITNQKIVFPYDEGTVTLLIEDYSQGISRISILATLKTGQERRAGFRFDWNEKTVEDYWEVSKRVTAILHYRIYGFWKNNHWTSIS</sequence>
<proteinExistence type="predicted"/>
<dbReference type="AlphaFoldDB" id="W4Q8S7"/>
<dbReference type="InterPro" id="IPR020372">
    <property type="entry name" value="Competence_ComGG"/>
</dbReference>
<dbReference type="Pfam" id="PF14173">
    <property type="entry name" value="ComGG"/>
    <property type="match status" value="1"/>
</dbReference>
<protein>
    <submittedName>
        <fullName evidence="2">Uncharacterized protein</fullName>
    </submittedName>
</protein>